<feature type="domain" description="ShKT" evidence="2">
    <location>
        <begin position="66"/>
        <end position="100"/>
    </location>
</feature>
<reference evidence="3 4" key="1">
    <citation type="submission" date="2024-05" db="EMBL/GenBank/DDBJ databases">
        <authorList>
            <person name="Wallberg A."/>
        </authorList>
    </citation>
    <scope>NUCLEOTIDE SEQUENCE [LARGE SCALE GENOMIC DNA]</scope>
</reference>
<keyword evidence="1" id="KW-1015">Disulfide bond</keyword>
<dbReference type="SMART" id="SM00254">
    <property type="entry name" value="ShKT"/>
    <property type="match status" value="3"/>
</dbReference>
<accession>A0AAV2QQ16</accession>
<gene>
    <name evidence="3" type="ORF">MNOR_LOCUS14113</name>
</gene>
<feature type="disulfide bond" evidence="1">
    <location>
        <begin position="66"/>
        <end position="100"/>
    </location>
</feature>
<proteinExistence type="predicted"/>
<comment type="caution">
    <text evidence="1">Lacks conserved residue(s) required for the propagation of feature annotation.</text>
</comment>
<dbReference type="PANTHER" id="PTHR21724">
    <property type="entry name" value="SHKT DOMAIN-CONTAINING PROTEIN"/>
    <property type="match status" value="1"/>
</dbReference>
<evidence type="ECO:0000259" key="2">
    <source>
        <dbReference type="PROSITE" id="PS51670"/>
    </source>
</evidence>
<dbReference type="PROSITE" id="PS51670">
    <property type="entry name" value="SHKT"/>
    <property type="match status" value="3"/>
</dbReference>
<evidence type="ECO:0000256" key="1">
    <source>
        <dbReference type="PROSITE-ProRule" id="PRU01005"/>
    </source>
</evidence>
<dbReference type="Proteomes" id="UP001497623">
    <property type="component" value="Unassembled WGS sequence"/>
</dbReference>
<evidence type="ECO:0000313" key="3">
    <source>
        <dbReference type="EMBL" id="CAL4090793.1"/>
    </source>
</evidence>
<feature type="non-terminal residue" evidence="3">
    <location>
        <position position="148"/>
    </location>
</feature>
<sequence>CASYQENYILESNVWCLDKHPGKCPTWAVRGDCRSNADYMTYVCPKSCGVCMQTLYSKETEETFKCADHHESCGSWAYLGECWRNPNYMNTYCPDTCNTCHPHHGFEDNICADHHYSCSEWAEHGECLLNPAFMSHNCPYSCNMCAIE</sequence>
<dbReference type="PANTHER" id="PTHR21724:SF109">
    <property type="entry name" value="SHKT DOMAIN-CONTAINING PROTEIN"/>
    <property type="match status" value="1"/>
</dbReference>
<dbReference type="Gene3D" id="1.10.10.1940">
    <property type="match status" value="3"/>
</dbReference>
<name>A0AAV2QQ16_MEGNR</name>
<dbReference type="Pfam" id="PF01549">
    <property type="entry name" value="ShK"/>
    <property type="match status" value="3"/>
</dbReference>
<feature type="non-terminal residue" evidence="3">
    <location>
        <position position="1"/>
    </location>
</feature>
<organism evidence="3 4">
    <name type="scientific">Meganyctiphanes norvegica</name>
    <name type="common">Northern krill</name>
    <name type="synonym">Thysanopoda norvegica</name>
    <dbReference type="NCBI Taxonomy" id="48144"/>
    <lineage>
        <taxon>Eukaryota</taxon>
        <taxon>Metazoa</taxon>
        <taxon>Ecdysozoa</taxon>
        <taxon>Arthropoda</taxon>
        <taxon>Crustacea</taxon>
        <taxon>Multicrustacea</taxon>
        <taxon>Malacostraca</taxon>
        <taxon>Eumalacostraca</taxon>
        <taxon>Eucarida</taxon>
        <taxon>Euphausiacea</taxon>
        <taxon>Euphausiidae</taxon>
        <taxon>Meganyctiphanes</taxon>
    </lineage>
</organism>
<protein>
    <recommendedName>
        <fullName evidence="2">ShKT domain-containing protein</fullName>
    </recommendedName>
</protein>
<keyword evidence="4" id="KW-1185">Reference proteome</keyword>
<dbReference type="InterPro" id="IPR003582">
    <property type="entry name" value="ShKT_dom"/>
</dbReference>
<dbReference type="EMBL" id="CAXKWB010008341">
    <property type="protein sequence ID" value="CAL4090793.1"/>
    <property type="molecule type" value="Genomic_DNA"/>
</dbReference>
<feature type="domain" description="ShKT" evidence="2">
    <location>
        <begin position="16"/>
        <end position="51"/>
    </location>
</feature>
<dbReference type="AlphaFoldDB" id="A0AAV2QQ16"/>
<feature type="domain" description="ShKT" evidence="2">
    <location>
        <begin position="111"/>
        <end position="145"/>
    </location>
</feature>
<feature type="disulfide bond" evidence="1">
    <location>
        <begin position="111"/>
        <end position="145"/>
    </location>
</feature>
<comment type="caution">
    <text evidence="3">The sequence shown here is derived from an EMBL/GenBank/DDBJ whole genome shotgun (WGS) entry which is preliminary data.</text>
</comment>
<evidence type="ECO:0000313" key="4">
    <source>
        <dbReference type="Proteomes" id="UP001497623"/>
    </source>
</evidence>